<dbReference type="AlphaFoldDB" id="A0A8H1LED6"/>
<feature type="region of interest" description="Disordered" evidence="1">
    <location>
        <begin position="1"/>
        <end position="55"/>
    </location>
</feature>
<proteinExistence type="predicted"/>
<dbReference type="Proteomes" id="UP000298111">
    <property type="component" value="Unassembled WGS sequence"/>
</dbReference>
<gene>
    <name evidence="3" type="ORF">D8771_17495</name>
</gene>
<accession>A0A8H1LED6</accession>
<dbReference type="GO" id="GO:0016491">
    <property type="term" value="F:oxidoreductase activity"/>
    <property type="evidence" value="ECO:0007669"/>
    <property type="project" value="InterPro"/>
</dbReference>
<dbReference type="SUPFAM" id="SSF55469">
    <property type="entry name" value="FMN-dependent nitroreductase-like"/>
    <property type="match status" value="1"/>
</dbReference>
<dbReference type="InterPro" id="IPR000415">
    <property type="entry name" value="Nitroreductase-like"/>
</dbReference>
<evidence type="ECO:0000313" key="3">
    <source>
        <dbReference type="EMBL" id="TGG82374.1"/>
    </source>
</evidence>
<feature type="domain" description="Nitroreductase" evidence="2">
    <location>
        <begin position="143"/>
        <end position="222"/>
    </location>
</feature>
<dbReference type="RefSeq" id="WP_016467924.1">
    <property type="nucleotide sequence ID" value="NZ_CP103060.1"/>
</dbReference>
<dbReference type="EMBL" id="RCIY01000062">
    <property type="protein sequence ID" value="TGG82374.1"/>
    <property type="molecule type" value="Genomic_DNA"/>
</dbReference>
<sequence>MWQQLEAGPEQGNSGLPRPAEPPLDGVRIALPPGPPPSPLTRVLSGRRSRRDMTGPLPAADLAAVLGGLFRAGEPAGSTSPTCGDTCSLTPCVLAEDVTGVAPGLYTCRTPGELLAHPSTADWRRRVHERVNRFLRRPATAPPPPALVLWRADWPRIMTRYPGRGLPAVLWDAGAAVQTAYLLAEERGLAGCACAGLPRGAELRELGWEPEAHAFAAAFALGLRSPSG</sequence>
<reference evidence="3 4" key="1">
    <citation type="submission" date="2018-10" db="EMBL/GenBank/DDBJ databases">
        <title>Isolation of pseudouridimycin from Streptomyces albus DSM 40763.</title>
        <authorList>
            <person name="Rosenqvist P."/>
            <person name="Metsae-Ketelae M."/>
            <person name="Virta P."/>
        </authorList>
    </citation>
    <scope>NUCLEOTIDE SEQUENCE [LARGE SCALE GENOMIC DNA]</scope>
    <source>
        <strain evidence="3 4">DSM 40763</strain>
    </source>
</reference>
<evidence type="ECO:0000313" key="4">
    <source>
        <dbReference type="Proteomes" id="UP000298111"/>
    </source>
</evidence>
<dbReference type="InterPro" id="IPR029479">
    <property type="entry name" value="Nitroreductase"/>
</dbReference>
<comment type="caution">
    <text evidence="3">The sequence shown here is derived from an EMBL/GenBank/DDBJ whole genome shotgun (WGS) entry which is preliminary data.</text>
</comment>
<evidence type="ECO:0000259" key="2">
    <source>
        <dbReference type="Pfam" id="PF00881"/>
    </source>
</evidence>
<dbReference type="Gene3D" id="3.40.109.10">
    <property type="entry name" value="NADH Oxidase"/>
    <property type="match status" value="1"/>
</dbReference>
<dbReference type="Pfam" id="PF00881">
    <property type="entry name" value="Nitroreductase"/>
    <property type="match status" value="1"/>
</dbReference>
<evidence type="ECO:0000256" key="1">
    <source>
        <dbReference type="SAM" id="MobiDB-lite"/>
    </source>
</evidence>
<name>A0A8H1LED6_9ACTN</name>
<dbReference type="GeneID" id="75184733"/>
<organism evidence="3 4">
    <name type="scientific">Streptomyces albus</name>
    <dbReference type="NCBI Taxonomy" id="1888"/>
    <lineage>
        <taxon>Bacteria</taxon>
        <taxon>Bacillati</taxon>
        <taxon>Actinomycetota</taxon>
        <taxon>Actinomycetes</taxon>
        <taxon>Kitasatosporales</taxon>
        <taxon>Streptomycetaceae</taxon>
        <taxon>Streptomyces</taxon>
    </lineage>
</organism>
<protein>
    <recommendedName>
        <fullName evidence="2">Nitroreductase domain-containing protein</fullName>
    </recommendedName>
</protein>